<dbReference type="SUPFAM" id="SSF103473">
    <property type="entry name" value="MFS general substrate transporter"/>
    <property type="match status" value="1"/>
</dbReference>
<keyword evidence="5 9" id="KW-1133">Transmembrane helix</keyword>
<evidence type="ECO:0000256" key="1">
    <source>
        <dbReference type="ARBA" id="ARBA00004141"/>
    </source>
</evidence>
<accession>A0AAI9VI17</accession>
<gene>
    <name evidence="11" type="ORF">CCUS01_03585</name>
</gene>
<comment type="subcellular location">
    <subcellularLocation>
        <location evidence="1">Membrane</location>
        <topology evidence="1">Multi-pass membrane protein</topology>
    </subcellularLocation>
</comment>
<name>A0AAI9VI17_9PEZI</name>
<evidence type="ECO:0000256" key="2">
    <source>
        <dbReference type="ARBA" id="ARBA00010992"/>
    </source>
</evidence>
<evidence type="ECO:0000256" key="9">
    <source>
        <dbReference type="SAM" id="Phobius"/>
    </source>
</evidence>
<feature type="region of interest" description="Disordered" evidence="8">
    <location>
        <begin position="536"/>
        <end position="560"/>
    </location>
</feature>
<keyword evidence="6 9" id="KW-0472">Membrane</keyword>
<reference evidence="11" key="1">
    <citation type="submission" date="2016-11" db="EMBL/GenBank/DDBJ databases">
        <title>The genome sequence of Colletotrichum cuscutae.</title>
        <authorList>
            <person name="Baroncelli R."/>
        </authorList>
    </citation>
    <scope>NUCLEOTIDE SEQUENCE</scope>
    <source>
        <strain evidence="11">IMI 304802</strain>
    </source>
</reference>
<evidence type="ECO:0000313" key="11">
    <source>
        <dbReference type="EMBL" id="KAK1487241.1"/>
    </source>
</evidence>
<feature type="transmembrane region" description="Helical" evidence="9">
    <location>
        <begin position="21"/>
        <end position="41"/>
    </location>
</feature>
<dbReference type="GO" id="GO:0016020">
    <property type="term" value="C:membrane"/>
    <property type="evidence" value="ECO:0007669"/>
    <property type="project" value="UniProtKB-SubCell"/>
</dbReference>
<evidence type="ECO:0000256" key="8">
    <source>
        <dbReference type="SAM" id="MobiDB-lite"/>
    </source>
</evidence>
<keyword evidence="7" id="KW-0325">Glycoprotein</keyword>
<keyword evidence="12" id="KW-1185">Reference proteome</keyword>
<dbReference type="PROSITE" id="PS50850">
    <property type="entry name" value="MFS"/>
    <property type="match status" value="1"/>
</dbReference>
<dbReference type="PANTHER" id="PTHR48022:SF21">
    <property type="entry name" value="QUINATE TRANSPORTER, PUTATIVE (AFU_ORTHOLOGUE AFUA_6G06960)-RELATED"/>
    <property type="match status" value="1"/>
</dbReference>
<dbReference type="PRINTS" id="PR00171">
    <property type="entry name" value="SUGRTRNSPORT"/>
</dbReference>
<protein>
    <recommendedName>
        <fullName evidence="10">Major facilitator superfamily (MFS) profile domain-containing protein</fullName>
    </recommendedName>
</protein>
<dbReference type="InterPro" id="IPR036259">
    <property type="entry name" value="MFS_trans_sf"/>
</dbReference>
<dbReference type="Proteomes" id="UP001239213">
    <property type="component" value="Unassembled WGS sequence"/>
</dbReference>
<feature type="compositionally biased region" description="Basic and acidic residues" evidence="8">
    <location>
        <begin position="542"/>
        <end position="560"/>
    </location>
</feature>
<evidence type="ECO:0000256" key="4">
    <source>
        <dbReference type="ARBA" id="ARBA00022692"/>
    </source>
</evidence>
<dbReference type="Pfam" id="PF00083">
    <property type="entry name" value="Sugar_tr"/>
    <property type="match status" value="1"/>
</dbReference>
<feature type="transmembrane region" description="Helical" evidence="9">
    <location>
        <begin position="347"/>
        <end position="369"/>
    </location>
</feature>
<evidence type="ECO:0000256" key="5">
    <source>
        <dbReference type="ARBA" id="ARBA00022989"/>
    </source>
</evidence>
<comment type="caution">
    <text evidence="11">The sequence shown here is derived from an EMBL/GenBank/DDBJ whole genome shotgun (WGS) entry which is preliminary data.</text>
</comment>
<dbReference type="InterPro" id="IPR050360">
    <property type="entry name" value="MFS_Sugar_Transporters"/>
</dbReference>
<comment type="similarity">
    <text evidence="2">Belongs to the major facilitator superfamily. Sugar transporter (TC 2.A.1.1) family.</text>
</comment>
<feature type="transmembrane region" description="Helical" evidence="9">
    <location>
        <begin position="378"/>
        <end position="400"/>
    </location>
</feature>
<proteinExistence type="inferred from homology"/>
<evidence type="ECO:0000256" key="6">
    <source>
        <dbReference type="ARBA" id="ARBA00023136"/>
    </source>
</evidence>
<evidence type="ECO:0000313" key="12">
    <source>
        <dbReference type="Proteomes" id="UP001239213"/>
    </source>
</evidence>
<dbReference type="InterPro" id="IPR005828">
    <property type="entry name" value="MFS_sugar_transport-like"/>
</dbReference>
<feature type="transmembrane region" description="Helical" evidence="9">
    <location>
        <begin position="102"/>
        <end position="121"/>
    </location>
</feature>
<dbReference type="InterPro" id="IPR005829">
    <property type="entry name" value="Sugar_transporter_CS"/>
</dbReference>
<organism evidence="11 12">
    <name type="scientific">Colletotrichum cuscutae</name>
    <dbReference type="NCBI Taxonomy" id="1209917"/>
    <lineage>
        <taxon>Eukaryota</taxon>
        <taxon>Fungi</taxon>
        <taxon>Dikarya</taxon>
        <taxon>Ascomycota</taxon>
        <taxon>Pezizomycotina</taxon>
        <taxon>Sordariomycetes</taxon>
        <taxon>Hypocreomycetidae</taxon>
        <taxon>Glomerellales</taxon>
        <taxon>Glomerellaceae</taxon>
        <taxon>Colletotrichum</taxon>
        <taxon>Colletotrichum acutatum species complex</taxon>
    </lineage>
</organism>
<feature type="transmembrane region" description="Helical" evidence="9">
    <location>
        <begin position="420"/>
        <end position="440"/>
    </location>
</feature>
<feature type="transmembrane region" description="Helical" evidence="9">
    <location>
        <begin position="216"/>
        <end position="237"/>
    </location>
</feature>
<keyword evidence="3" id="KW-0813">Transport</keyword>
<dbReference type="InterPro" id="IPR020846">
    <property type="entry name" value="MFS_dom"/>
</dbReference>
<dbReference type="InterPro" id="IPR003663">
    <property type="entry name" value="Sugar/inositol_transpt"/>
</dbReference>
<feature type="transmembrane region" description="Helical" evidence="9">
    <location>
        <begin position="452"/>
        <end position="472"/>
    </location>
</feature>
<feature type="transmembrane region" description="Helical" evidence="9">
    <location>
        <begin position="484"/>
        <end position="505"/>
    </location>
</feature>
<dbReference type="Gene3D" id="1.20.1250.20">
    <property type="entry name" value="MFS general substrate transporter like domains"/>
    <property type="match status" value="1"/>
</dbReference>
<feature type="transmembrane region" description="Helical" evidence="9">
    <location>
        <begin position="127"/>
        <end position="149"/>
    </location>
</feature>
<feature type="transmembrane region" description="Helical" evidence="9">
    <location>
        <begin position="310"/>
        <end position="327"/>
    </location>
</feature>
<feature type="transmembrane region" description="Helical" evidence="9">
    <location>
        <begin position="161"/>
        <end position="181"/>
    </location>
</feature>
<dbReference type="AlphaFoldDB" id="A0AAI9VI17"/>
<evidence type="ECO:0000259" key="10">
    <source>
        <dbReference type="PROSITE" id="PS50850"/>
    </source>
</evidence>
<sequence>MGILQKIVRNEATRNDPPEIYNARVILISLVACGGALLFGMDMGIIGGVLTMDTFKKQYGLENQPKTVLANLESNIVSVIQAGAFAGALLSTWLANRVGRRFSLIIASILVFIGVALQAAASGHIRAMYVGRLVAGIAIGIASSVNPLYVSENAPRGIRGLLTGLYQLSIVTGLTVSPLLLTMSMQLDLNANVNVDQLAFWINYGSLLHIKGHTQYIIPLSLQAFPAVILFVGMLLANESPRFLAQRSPDKALAVLAKLRNLPADHPYIQQEMEGISRQLEEERALSLNANHFTLLKEAFTVKSYRRRSMLCITLMMWSNLTGTNAMTHYSSRIFASVGLTGSSTGLFATGVYGIVKMVACTVFIVFVADSLGQRESLLWTGIVQHFLRGIALFYVGFYIRFDPPIVGEPVTAPGYVALVAIYIFAATYQFGWGPVVWTYSSEIPPARLRAVMMGMATASQWLFNFVVAKATPSMFATLGEGGFGTYFVYGTFCFVMVVFAWFFVPETAGLALEKMDELFENDSLKDKLIWRKRPQLSSRDSTSEERAMDKKDAEHVEVV</sequence>
<feature type="transmembrane region" description="Helical" evidence="9">
    <location>
        <begin position="76"/>
        <end position="95"/>
    </location>
</feature>
<feature type="domain" description="Major facilitator superfamily (MFS) profile" evidence="10">
    <location>
        <begin position="28"/>
        <end position="509"/>
    </location>
</feature>
<evidence type="ECO:0000256" key="7">
    <source>
        <dbReference type="ARBA" id="ARBA00023180"/>
    </source>
</evidence>
<dbReference type="PANTHER" id="PTHR48022">
    <property type="entry name" value="PLASTIDIC GLUCOSE TRANSPORTER 4"/>
    <property type="match status" value="1"/>
</dbReference>
<dbReference type="GO" id="GO:0005351">
    <property type="term" value="F:carbohydrate:proton symporter activity"/>
    <property type="evidence" value="ECO:0007669"/>
    <property type="project" value="TreeGrafter"/>
</dbReference>
<dbReference type="EMBL" id="MPDP01000057">
    <property type="protein sequence ID" value="KAK1487241.1"/>
    <property type="molecule type" value="Genomic_DNA"/>
</dbReference>
<evidence type="ECO:0000256" key="3">
    <source>
        <dbReference type="ARBA" id="ARBA00022448"/>
    </source>
</evidence>
<dbReference type="PROSITE" id="PS00217">
    <property type="entry name" value="SUGAR_TRANSPORT_2"/>
    <property type="match status" value="1"/>
</dbReference>
<keyword evidence="4 9" id="KW-0812">Transmembrane</keyword>
<dbReference type="FunFam" id="1.20.1250.20:FF:000026">
    <property type="entry name" value="MFS quinate transporter QutD"/>
    <property type="match status" value="1"/>
</dbReference>